<dbReference type="EMBL" id="BX284606">
    <property type="protein sequence ID" value="CCD61775.2"/>
    <property type="molecule type" value="Genomic_DNA"/>
</dbReference>
<dbReference type="GeneID" id="186720"/>
<dbReference type="Pfam" id="PF07735">
    <property type="entry name" value="FBA_2"/>
    <property type="match status" value="1"/>
</dbReference>
<dbReference type="CTD" id="186720"/>
<dbReference type="RefSeq" id="NP_508301.2">
    <property type="nucleotide sequence ID" value="NM_075900.2"/>
</dbReference>
<dbReference type="PaxDb" id="6239-H11E01.1"/>
<dbReference type="PANTHER" id="PTHR22899">
    <property type="entry name" value="CYCLIN-RELATED F-BOX FAMILY"/>
    <property type="match status" value="1"/>
</dbReference>
<evidence type="ECO:0000313" key="4">
    <source>
        <dbReference type="WormBase" id="H11E01.1"/>
    </source>
</evidence>
<dbReference type="InterPro" id="IPR053222">
    <property type="entry name" value="Zygotic_Embryogenesis-Asso"/>
</dbReference>
<dbReference type="UCSC" id="H11E01.1">
    <property type="organism name" value="c. elegans"/>
</dbReference>
<dbReference type="WormBase" id="H11E01.1">
    <property type="protein sequence ID" value="CE51365"/>
    <property type="gene ID" value="WBGene00019186"/>
    <property type="gene designation" value="fbxb-58"/>
</dbReference>
<proteinExistence type="predicted"/>
<dbReference type="AGR" id="WB:WBGene00019186"/>
<reference evidence="2 3" key="1">
    <citation type="journal article" date="1998" name="Science">
        <title>Genome sequence of the nematode C. elegans: a platform for investigating biology.</title>
        <authorList>
            <consortium name="The C. elegans sequencing consortium"/>
            <person name="Sulson J.E."/>
            <person name="Waterston R."/>
        </authorList>
    </citation>
    <scope>NUCLEOTIDE SEQUENCE [LARGE SCALE GENOMIC DNA]</scope>
    <source>
        <strain evidence="2 3">Bristol N2</strain>
    </source>
</reference>
<dbReference type="InterPro" id="IPR012885">
    <property type="entry name" value="F-box_Sdz-33"/>
</dbReference>
<dbReference type="HOGENOM" id="CLU_028840_1_1_1"/>
<gene>
    <name evidence="2 4" type="primary">fbxb-58</name>
    <name evidence="2" type="ORF">CELE_H11E01.1</name>
    <name evidence="4" type="ORF">H11E01.1</name>
</gene>
<keyword evidence="3" id="KW-1185">Reference proteome</keyword>
<feature type="domain" description="Sdz-33 F-box" evidence="1">
    <location>
        <begin position="116"/>
        <end position="178"/>
    </location>
</feature>
<evidence type="ECO:0000313" key="2">
    <source>
        <dbReference type="EMBL" id="CCD61775.2"/>
    </source>
</evidence>
<dbReference type="Proteomes" id="UP000001940">
    <property type="component" value="Chromosome X"/>
</dbReference>
<dbReference type="InParanoid" id="O61804"/>
<protein>
    <submittedName>
        <fullName evidence="2">F-box associated domain-containing protein</fullName>
    </submittedName>
</protein>
<dbReference type="KEGG" id="cel:CELE_H11E01.1"/>
<dbReference type="PIR" id="T33102">
    <property type="entry name" value="T33102"/>
</dbReference>
<organism evidence="2 3">
    <name type="scientific">Caenorhabditis elegans</name>
    <dbReference type="NCBI Taxonomy" id="6239"/>
    <lineage>
        <taxon>Eukaryota</taxon>
        <taxon>Metazoa</taxon>
        <taxon>Ecdysozoa</taxon>
        <taxon>Nematoda</taxon>
        <taxon>Chromadorea</taxon>
        <taxon>Rhabditida</taxon>
        <taxon>Rhabditina</taxon>
        <taxon>Rhabditomorpha</taxon>
        <taxon>Rhabditoidea</taxon>
        <taxon>Rhabditidae</taxon>
        <taxon>Peloderinae</taxon>
        <taxon>Caenorhabditis</taxon>
    </lineage>
</organism>
<sequence length="233" mass="26881">MVINETINLDVKLDVQNDPAHRYKTVRVEWSPLYAGLRTFIEHFPVVFHRDNVHRLSISNVDHDWKFISNEMNGLEIPVTWFSASTDDIHLQKLINNCSSGLLSYENIHTDNSSWLRQILCVHRNQLEVYQTCSVSNLLIVSTNSENVTLWEPNTAKDLNLFLKHWMQGSNGRLERLEAIIGEGNAEHQFAELLNGMDFIIDSPEERRIQNCNGKFAIIYIENGNVSMDVVEE</sequence>
<accession>O61804</accession>
<dbReference type="AlphaFoldDB" id="O61804"/>
<dbReference type="PANTHER" id="PTHR22899:SF0">
    <property type="entry name" value="F-BOX ASSOCIATED DOMAIN-CONTAINING PROTEIN-RELATED"/>
    <property type="match status" value="1"/>
</dbReference>
<evidence type="ECO:0000313" key="3">
    <source>
        <dbReference type="Proteomes" id="UP000001940"/>
    </source>
</evidence>
<evidence type="ECO:0000259" key="1">
    <source>
        <dbReference type="Pfam" id="PF07735"/>
    </source>
</evidence>
<name>O61804_CAEEL</name>